<dbReference type="Proteomes" id="UP000005580">
    <property type="component" value="Unassembled WGS sequence"/>
</dbReference>
<dbReference type="InterPro" id="IPR037185">
    <property type="entry name" value="EmrE-like"/>
</dbReference>
<keyword evidence="3" id="KW-1003">Cell membrane</keyword>
<evidence type="ECO:0000256" key="8">
    <source>
        <dbReference type="RuleBase" id="RU003942"/>
    </source>
</evidence>
<evidence type="ECO:0000256" key="5">
    <source>
        <dbReference type="ARBA" id="ARBA00022989"/>
    </source>
</evidence>
<protein>
    <submittedName>
        <fullName evidence="10">Multidrug resistance protein, SMR family</fullName>
    </submittedName>
</protein>
<dbReference type="GO" id="GO:0015297">
    <property type="term" value="F:antiporter activity"/>
    <property type="evidence" value="ECO:0007669"/>
    <property type="project" value="TreeGrafter"/>
</dbReference>
<feature type="transmembrane region" description="Helical" evidence="9">
    <location>
        <begin position="79"/>
        <end position="100"/>
    </location>
</feature>
<evidence type="ECO:0000256" key="9">
    <source>
        <dbReference type="SAM" id="Phobius"/>
    </source>
</evidence>
<comment type="caution">
    <text evidence="10">The sequence shown here is derived from an EMBL/GenBank/DDBJ whole genome shotgun (WGS) entry which is preliminary data.</text>
</comment>
<keyword evidence="4 8" id="KW-0812">Transmembrane</keyword>
<dbReference type="Pfam" id="PF00893">
    <property type="entry name" value="Multi_Drug_Res"/>
    <property type="match status" value="1"/>
</dbReference>
<feature type="transmembrane region" description="Helical" evidence="9">
    <location>
        <begin position="54"/>
        <end position="72"/>
    </location>
</feature>
<keyword evidence="2" id="KW-0813">Transport</keyword>
<dbReference type="FunFam" id="1.10.3730.20:FF:000001">
    <property type="entry name" value="Quaternary ammonium compound resistance transporter SugE"/>
    <property type="match status" value="1"/>
</dbReference>
<organism evidence="10 11">
    <name type="scientific">Hoylesella oralis ATCC 33269</name>
    <dbReference type="NCBI Taxonomy" id="873533"/>
    <lineage>
        <taxon>Bacteria</taxon>
        <taxon>Pseudomonadati</taxon>
        <taxon>Bacteroidota</taxon>
        <taxon>Bacteroidia</taxon>
        <taxon>Bacteroidales</taxon>
        <taxon>Prevotellaceae</taxon>
        <taxon>Hoylesella</taxon>
    </lineage>
</organism>
<gene>
    <name evidence="10" type="primary">emrE</name>
    <name evidence="10" type="ORF">HMPREF0663_11513</name>
</gene>
<keyword evidence="11" id="KW-1185">Reference proteome</keyword>
<evidence type="ECO:0000256" key="1">
    <source>
        <dbReference type="ARBA" id="ARBA00004651"/>
    </source>
</evidence>
<dbReference type="InterPro" id="IPR000390">
    <property type="entry name" value="Small_drug/metabolite_transptr"/>
</dbReference>
<sequence>MKLHLNNKEKLRINNITITNTTMHYLFLALAIILEVCGSTLMKLSDGFSRLLPTAGTIIAYIACFYFLSLALKSIHLGVAYAIWAALGLVLTNVVSVAFFKQPFDWAAGIGITLIIAGVVILNTFSKASAH</sequence>
<dbReference type="GO" id="GO:0005886">
    <property type="term" value="C:plasma membrane"/>
    <property type="evidence" value="ECO:0007669"/>
    <property type="project" value="UniProtKB-SubCell"/>
</dbReference>
<evidence type="ECO:0000313" key="11">
    <source>
        <dbReference type="Proteomes" id="UP000005580"/>
    </source>
</evidence>
<accession>E7RQR2</accession>
<dbReference type="eggNOG" id="COG2076">
    <property type="taxonomic scope" value="Bacteria"/>
</dbReference>
<dbReference type="Gene3D" id="1.10.3730.20">
    <property type="match status" value="1"/>
</dbReference>
<dbReference type="STRING" id="28134.SAMN05444288_2090"/>
<keyword evidence="5 9" id="KW-1133">Transmembrane helix</keyword>
<dbReference type="GO" id="GO:0015220">
    <property type="term" value="F:choline transmembrane transporter activity"/>
    <property type="evidence" value="ECO:0007669"/>
    <property type="project" value="TreeGrafter"/>
</dbReference>
<comment type="similarity">
    <text evidence="7 8">Belongs to the drug/metabolite transporter (DMT) superfamily. Small multidrug resistance (SMR) (TC 2.A.7.1) family.</text>
</comment>
<dbReference type="GO" id="GO:0031460">
    <property type="term" value="P:glycine betaine transport"/>
    <property type="evidence" value="ECO:0007669"/>
    <property type="project" value="TreeGrafter"/>
</dbReference>
<evidence type="ECO:0000313" key="10">
    <source>
        <dbReference type="EMBL" id="EFZ36600.1"/>
    </source>
</evidence>
<dbReference type="EMBL" id="AEPE02000005">
    <property type="protein sequence ID" value="EFZ36600.1"/>
    <property type="molecule type" value="Genomic_DNA"/>
</dbReference>
<dbReference type="AlphaFoldDB" id="E7RQR2"/>
<evidence type="ECO:0000256" key="4">
    <source>
        <dbReference type="ARBA" id="ARBA00022692"/>
    </source>
</evidence>
<proteinExistence type="inferred from homology"/>
<evidence type="ECO:0000256" key="6">
    <source>
        <dbReference type="ARBA" id="ARBA00023136"/>
    </source>
</evidence>
<evidence type="ECO:0000256" key="3">
    <source>
        <dbReference type="ARBA" id="ARBA00022475"/>
    </source>
</evidence>
<dbReference type="GO" id="GO:1990961">
    <property type="term" value="P:xenobiotic detoxification by transmembrane export across the plasma membrane"/>
    <property type="evidence" value="ECO:0007669"/>
    <property type="project" value="UniProtKB-ARBA"/>
</dbReference>
<dbReference type="SUPFAM" id="SSF103481">
    <property type="entry name" value="Multidrug resistance efflux transporter EmrE"/>
    <property type="match status" value="1"/>
</dbReference>
<dbReference type="PANTHER" id="PTHR30561">
    <property type="entry name" value="SMR FAMILY PROTON-DEPENDENT DRUG EFFLUX TRANSPORTER SUGE"/>
    <property type="match status" value="1"/>
</dbReference>
<evidence type="ECO:0000256" key="7">
    <source>
        <dbReference type="ARBA" id="ARBA00038032"/>
    </source>
</evidence>
<evidence type="ECO:0000256" key="2">
    <source>
        <dbReference type="ARBA" id="ARBA00022448"/>
    </source>
</evidence>
<dbReference type="HOGENOM" id="CLU_133067_0_2_10"/>
<keyword evidence="6 9" id="KW-0472">Membrane</keyword>
<dbReference type="GO" id="GO:0015199">
    <property type="term" value="F:amino-acid betaine transmembrane transporter activity"/>
    <property type="evidence" value="ECO:0007669"/>
    <property type="project" value="TreeGrafter"/>
</dbReference>
<dbReference type="PANTHER" id="PTHR30561:SF1">
    <property type="entry name" value="MULTIDRUG TRANSPORTER EMRE"/>
    <property type="match status" value="1"/>
</dbReference>
<name>E7RQR2_9BACT</name>
<feature type="transmembrane region" description="Helical" evidence="9">
    <location>
        <begin position="106"/>
        <end position="125"/>
    </location>
</feature>
<dbReference type="InterPro" id="IPR045324">
    <property type="entry name" value="Small_multidrug_res"/>
</dbReference>
<reference evidence="10" key="1">
    <citation type="submission" date="2011-01" db="EMBL/GenBank/DDBJ databases">
        <authorList>
            <person name="Muzny D."/>
            <person name="Qin X."/>
            <person name="Buhay C."/>
            <person name="Dugan-Rocha S."/>
            <person name="Ding Y."/>
            <person name="Chen G."/>
            <person name="Hawes A."/>
            <person name="Holder M."/>
            <person name="Jhangiani S."/>
            <person name="Johnson A."/>
            <person name="Khan Z."/>
            <person name="Li Z."/>
            <person name="Liu W."/>
            <person name="Liu X."/>
            <person name="Perez L."/>
            <person name="Shen H."/>
            <person name="Wang Q."/>
            <person name="Watt J."/>
            <person name="Xi L."/>
            <person name="Xin Y."/>
            <person name="Zhou J."/>
            <person name="Deng J."/>
            <person name="Jiang H."/>
            <person name="Liu Y."/>
            <person name="Qu J."/>
            <person name="Song X.-Z."/>
            <person name="Zhang L."/>
            <person name="Villasana D."/>
            <person name="Johnson A."/>
            <person name="Liu J."/>
            <person name="Liyanage D."/>
            <person name="Lorensuhewa L."/>
            <person name="Robinson T."/>
            <person name="Song A."/>
            <person name="Song B.-B."/>
            <person name="Dinh H."/>
            <person name="Thornton R."/>
            <person name="Coyle M."/>
            <person name="Francisco L."/>
            <person name="Jackson L."/>
            <person name="Javaid M."/>
            <person name="Korchina V."/>
            <person name="Kovar C."/>
            <person name="Mata R."/>
            <person name="Mathew T."/>
            <person name="Ngo R."/>
            <person name="Nguyen L."/>
            <person name="Nguyen N."/>
            <person name="Okwuonu G."/>
            <person name="Ongeri F."/>
            <person name="Pham C."/>
            <person name="Simmons D."/>
            <person name="Wilczek-Boney K."/>
            <person name="Hale W."/>
            <person name="Jakkamsetti A."/>
            <person name="Pham P."/>
            <person name="Ruth R."/>
            <person name="San Lucas F."/>
            <person name="Warren J."/>
            <person name="Zhang J."/>
            <person name="Zhao Z."/>
            <person name="Zhou C."/>
            <person name="Zhu D."/>
            <person name="Lee S."/>
            <person name="Bess C."/>
            <person name="Blankenburg K."/>
            <person name="Forbes L."/>
            <person name="Fu Q."/>
            <person name="Gubbala S."/>
            <person name="Hirani K."/>
            <person name="Jayaseelan J.C."/>
            <person name="Lara F."/>
            <person name="Munidasa M."/>
            <person name="Palculict T."/>
            <person name="Patil S."/>
            <person name="Pu L.-L."/>
            <person name="Saada N."/>
            <person name="Tang L."/>
            <person name="Weissenberger G."/>
            <person name="Zhu Y."/>
            <person name="Hemphill L."/>
            <person name="Shang Y."/>
            <person name="Youmans B."/>
            <person name="Ayvaz T."/>
            <person name="Ross M."/>
            <person name="Santibanez J."/>
            <person name="Aqrawi P."/>
            <person name="Gross S."/>
            <person name="Joshi V."/>
            <person name="Fowler G."/>
            <person name="Nazareth L."/>
            <person name="Reid J."/>
            <person name="Worley K."/>
            <person name="Petrosino J."/>
            <person name="Highlander S."/>
            <person name="Gibbs R."/>
        </authorList>
    </citation>
    <scope>NUCLEOTIDE SEQUENCE [LARGE SCALE GENOMIC DNA]</scope>
    <source>
        <strain evidence="10">ATCC 33269</strain>
    </source>
</reference>
<comment type="subcellular location">
    <subcellularLocation>
        <location evidence="1 8">Cell membrane</location>
        <topology evidence="1 8">Multi-pass membrane protein</topology>
    </subcellularLocation>
</comment>
<feature type="transmembrane region" description="Helical" evidence="9">
    <location>
        <begin position="21"/>
        <end position="42"/>
    </location>
</feature>